<dbReference type="InterPro" id="IPR001680">
    <property type="entry name" value="WD40_rpt"/>
</dbReference>
<name>A0A158RCH4_THECL</name>
<gene>
    <name evidence="9" type="ORF">TCLT_LOCUS7588</name>
</gene>
<dbReference type="PANTHER" id="PTHR46042">
    <property type="entry name" value="DIPHTHINE METHYLTRANSFERASE"/>
    <property type="match status" value="1"/>
</dbReference>
<dbReference type="WBParaSite" id="TCLT_0000759901-mRNA-1">
    <property type="protein sequence ID" value="TCLT_0000759901-mRNA-1"/>
    <property type="gene ID" value="TCLT_0000759901"/>
</dbReference>
<reference evidence="9 10" key="2">
    <citation type="submission" date="2018-11" db="EMBL/GenBank/DDBJ databases">
        <authorList>
            <consortium name="Pathogen Informatics"/>
        </authorList>
    </citation>
    <scope>NUCLEOTIDE SEQUENCE [LARGE SCALE GENOMIC DNA]</scope>
</reference>
<proteinExistence type="inferred from homology"/>
<sequence length="363" mass="40187">MSNDNGGHAVPQLTNNQSSATATLPQYSVPAAQVAGASKYTQLLNIIEELGKDIRPSYTNNKLSPLVFDQRPSSLELIDKESLLSIVGTYQLQSGEYSGSIYKLHGNKLINVISLNGGVFRFVRLLDGRIVAALTTGSINIINDSLNDVKTIPIIEKVTLLSVSICGNSVLCSDACGTIHTVDLETENVHSFLAHVSPYTKNPCEVWTTLWLDSNRILSGGEDNTFKLWDLRSSYNRPTSINKMHNCGVISLFKENLESIISGSYDDYLRRIDLRNFDSAVCERQMNGSPWSIRTVDERSYILSCMYGGWAIVKKENFDIIHENKALGEALLYDADFSSHASLVISCTFNNYAVNFDVCKFLG</sequence>
<dbReference type="Gene3D" id="6.10.140.1300">
    <property type="match status" value="1"/>
</dbReference>
<evidence type="ECO:0000256" key="2">
    <source>
        <dbReference type="ARBA" id="ARBA00022574"/>
    </source>
</evidence>
<evidence type="ECO:0000256" key="7">
    <source>
        <dbReference type="ARBA" id="ARBA00047551"/>
    </source>
</evidence>
<reference evidence="11" key="1">
    <citation type="submission" date="2016-04" db="UniProtKB">
        <authorList>
            <consortium name="WormBaseParasite"/>
        </authorList>
    </citation>
    <scope>IDENTIFICATION</scope>
</reference>
<dbReference type="OMA" id="SYDQHIR"/>
<comment type="catalytic activity">
    <reaction evidence="7">
        <text>diphthine methyl ester-[translation elongation factor 2] + H2O = diphthine-[translation elongation factor 2] + methanol + H(+)</text>
        <dbReference type="Rhea" id="RHEA:42656"/>
        <dbReference type="Rhea" id="RHEA-COMP:10172"/>
        <dbReference type="Rhea" id="RHEA-COMP:10173"/>
        <dbReference type="ChEBI" id="CHEBI:15377"/>
        <dbReference type="ChEBI" id="CHEBI:15378"/>
        <dbReference type="ChEBI" id="CHEBI:17790"/>
        <dbReference type="ChEBI" id="CHEBI:79005"/>
        <dbReference type="ChEBI" id="CHEBI:82696"/>
        <dbReference type="EC" id="3.1.1.97"/>
    </reaction>
</comment>
<dbReference type="InterPro" id="IPR052415">
    <property type="entry name" value="Diphthine_MTase"/>
</dbReference>
<dbReference type="AlphaFoldDB" id="A0A158RCH4"/>
<evidence type="ECO:0000256" key="5">
    <source>
        <dbReference type="ARBA" id="ARBA00038092"/>
    </source>
</evidence>
<evidence type="ECO:0000313" key="11">
    <source>
        <dbReference type="WBParaSite" id="TCLT_0000759901-mRNA-1"/>
    </source>
</evidence>
<dbReference type="OrthoDB" id="1930760at2759"/>
<evidence type="ECO:0000313" key="9">
    <source>
        <dbReference type="EMBL" id="VDN05059.1"/>
    </source>
</evidence>
<dbReference type="InterPro" id="IPR015943">
    <property type="entry name" value="WD40/YVTN_repeat-like_dom_sf"/>
</dbReference>
<dbReference type="GO" id="GO:0017183">
    <property type="term" value="P:protein histidyl modification to diphthamide"/>
    <property type="evidence" value="ECO:0007669"/>
    <property type="project" value="TreeGrafter"/>
</dbReference>
<evidence type="ECO:0000256" key="4">
    <source>
        <dbReference type="ARBA" id="ARBA00022801"/>
    </source>
</evidence>
<dbReference type="Gene3D" id="2.130.10.10">
    <property type="entry name" value="YVTN repeat-like/Quinoprotein amine dehydrogenase"/>
    <property type="match status" value="1"/>
</dbReference>
<dbReference type="PANTHER" id="PTHR46042:SF1">
    <property type="entry name" value="DIPHTHINE METHYLTRANSFERASE"/>
    <property type="match status" value="1"/>
</dbReference>
<dbReference type="GO" id="GO:0061685">
    <property type="term" value="F:diphthine methylesterase activity"/>
    <property type="evidence" value="ECO:0007669"/>
    <property type="project" value="UniProtKB-EC"/>
</dbReference>
<evidence type="ECO:0000313" key="10">
    <source>
        <dbReference type="Proteomes" id="UP000276776"/>
    </source>
</evidence>
<keyword evidence="3" id="KW-0677">Repeat</keyword>
<accession>A0A158RCH4</accession>
<keyword evidence="4" id="KW-0378">Hydrolase</keyword>
<dbReference type="InterPro" id="IPR036322">
    <property type="entry name" value="WD40_repeat_dom_sf"/>
</dbReference>
<evidence type="ECO:0000256" key="8">
    <source>
        <dbReference type="PROSITE-ProRule" id="PRU00221"/>
    </source>
</evidence>
<comment type="pathway">
    <text evidence="1">Protein modification; peptidyl-diphthamide biosynthesis.</text>
</comment>
<dbReference type="EC" id="3.1.1.97" evidence="6"/>
<organism evidence="11">
    <name type="scientific">Thelazia callipaeda</name>
    <name type="common">Oriental eyeworm</name>
    <name type="synonym">Parasitic nematode</name>
    <dbReference type="NCBI Taxonomy" id="103827"/>
    <lineage>
        <taxon>Eukaryota</taxon>
        <taxon>Metazoa</taxon>
        <taxon>Ecdysozoa</taxon>
        <taxon>Nematoda</taxon>
        <taxon>Chromadorea</taxon>
        <taxon>Rhabditida</taxon>
        <taxon>Spirurina</taxon>
        <taxon>Spiruromorpha</taxon>
        <taxon>Thelazioidea</taxon>
        <taxon>Thelaziidae</taxon>
        <taxon>Thelazia</taxon>
    </lineage>
</organism>
<feature type="repeat" description="WD" evidence="8">
    <location>
        <begin position="213"/>
        <end position="239"/>
    </location>
</feature>
<comment type="similarity">
    <text evidence="5">Belongs to the DPH7 family.</text>
</comment>
<dbReference type="EMBL" id="UYYF01004525">
    <property type="protein sequence ID" value="VDN05059.1"/>
    <property type="molecule type" value="Genomic_DNA"/>
</dbReference>
<protein>
    <recommendedName>
        <fullName evidence="6">methylated diphthine methylhydrolase</fullName>
        <ecNumber evidence="6">3.1.1.97</ecNumber>
    </recommendedName>
</protein>
<evidence type="ECO:0000256" key="3">
    <source>
        <dbReference type="ARBA" id="ARBA00022737"/>
    </source>
</evidence>
<keyword evidence="10" id="KW-1185">Reference proteome</keyword>
<dbReference type="PROSITE" id="PS50082">
    <property type="entry name" value="WD_REPEATS_2"/>
    <property type="match status" value="1"/>
</dbReference>
<evidence type="ECO:0000256" key="6">
    <source>
        <dbReference type="ARBA" id="ARBA00039131"/>
    </source>
</evidence>
<evidence type="ECO:0000256" key="1">
    <source>
        <dbReference type="ARBA" id="ARBA00005156"/>
    </source>
</evidence>
<dbReference type="SUPFAM" id="SSF50978">
    <property type="entry name" value="WD40 repeat-like"/>
    <property type="match status" value="1"/>
</dbReference>
<dbReference type="GO" id="GO:0005737">
    <property type="term" value="C:cytoplasm"/>
    <property type="evidence" value="ECO:0007669"/>
    <property type="project" value="TreeGrafter"/>
</dbReference>
<keyword evidence="2 8" id="KW-0853">WD repeat</keyword>
<dbReference type="STRING" id="103827.A0A158RCH4"/>
<dbReference type="Proteomes" id="UP000276776">
    <property type="component" value="Unassembled WGS sequence"/>
</dbReference>